<keyword evidence="1" id="KW-1133">Transmembrane helix</keyword>
<name>A0A1E5IXH3_SHECO</name>
<dbReference type="EMBL" id="BPEU01000005">
    <property type="protein sequence ID" value="GIU37568.1"/>
    <property type="molecule type" value="Genomic_DNA"/>
</dbReference>
<keyword evidence="1" id="KW-0472">Membrane</keyword>
<evidence type="ECO:0000313" key="2">
    <source>
        <dbReference type="EMBL" id="GIU37568.1"/>
    </source>
</evidence>
<proteinExistence type="predicted"/>
<sequence>MLTVLALCLAALVIRTSVIELRYYQAIKHHEPRIWFALGAPAWFKAPFILFNVENHPLFSQITHPQVLAYSKQHRRAGLQFIVALASTLVVLIFYFKLA</sequence>
<dbReference type="Proteomes" id="UP000095230">
    <property type="component" value="Unassembled WGS sequence"/>
</dbReference>
<keyword evidence="5" id="KW-1185">Reference proteome</keyword>
<keyword evidence="1" id="KW-0812">Transmembrane</keyword>
<dbReference type="OrthoDB" id="6293601at2"/>
<reference evidence="3 4" key="1">
    <citation type="submission" date="2016-07" db="EMBL/GenBank/DDBJ databases">
        <title>Whole-genome of two Shewanella species isolated from a digestive organ of sea cucumber Apostichopus japonicus Selenka 1867.</title>
        <authorList>
            <person name="Hong H.-H."/>
            <person name="Choi H."/>
            <person name="Cheon S."/>
            <person name="Oh J.-S."/>
            <person name="Lee H.-G."/>
            <person name="Park C."/>
        </authorList>
    </citation>
    <scope>NUCLEOTIDE SEQUENCE [LARGE SCALE GENOMIC DNA]</scope>
    <source>
        <strain evidence="3 4">CSB03KR</strain>
    </source>
</reference>
<protein>
    <recommendedName>
        <fullName evidence="6">Universal stress protein B</fullName>
    </recommendedName>
</protein>
<evidence type="ECO:0000256" key="1">
    <source>
        <dbReference type="SAM" id="Phobius"/>
    </source>
</evidence>
<evidence type="ECO:0000313" key="3">
    <source>
        <dbReference type="EMBL" id="OEG75137.1"/>
    </source>
</evidence>
<organism evidence="3 4">
    <name type="scientific">Shewanella colwelliana</name>
    <name type="common">Alteromonas colwelliana</name>
    <dbReference type="NCBI Taxonomy" id="23"/>
    <lineage>
        <taxon>Bacteria</taxon>
        <taxon>Pseudomonadati</taxon>
        <taxon>Pseudomonadota</taxon>
        <taxon>Gammaproteobacteria</taxon>
        <taxon>Alteromonadales</taxon>
        <taxon>Shewanellaceae</taxon>
        <taxon>Shewanella</taxon>
    </lineage>
</organism>
<gene>
    <name evidence="3" type="ORF">BEL05_02445</name>
    <name evidence="2" type="ORF">TUM3794_08540</name>
</gene>
<dbReference type="RefSeq" id="WP_028765349.1">
    <property type="nucleotide sequence ID" value="NZ_BPEU01000005.1"/>
</dbReference>
<feature type="transmembrane region" description="Helical" evidence="1">
    <location>
        <begin position="34"/>
        <end position="53"/>
    </location>
</feature>
<evidence type="ECO:0000313" key="5">
    <source>
        <dbReference type="Proteomes" id="UP000773469"/>
    </source>
</evidence>
<comment type="caution">
    <text evidence="3">The sequence shown here is derived from an EMBL/GenBank/DDBJ whole genome shotgun (WGS) entry which is preliminary data.</text>
</comment>
<feature type="transmembrane region" description="Helical" evidence="1">
    <location>
        <begin position="77"/>
        <end position="96"/>
    </location>
</feature>
<dbReference type="EMBL" id="MCBT01000011">
    <property type="protein sequence ID" value="OEG75137.1"/>
    <property type="molecule type" value="Genomic_DNA"/>
</dbReference>
<evidence type="ECO:0008006" key="6">
    <source>
        <dbReference type="Google" id="ProtNLM"/>
    </source>
</evidence>
<dbReference type="AlphaFoldDB" id="A0A1E5IXH3"/>
<accession>A0A1E5IXH3</accession>
<evidence type="ECO:0000313" key="4">
    <source>
        <dbReference type="Proteomes" id="UP000095230"/>
    </source>
</evidence>
<dbReference type="STRING" id="23.BEL05_02445"/>
<reference evidence="2 5" key="2">
    <citation type="submission" date="2021-05" db="EMBL/GenBank/DDBJ databases">
        <title>Molecular characterization for Shewanella algae harboring chromosomal blaOXA-55-like strains isolated from clinical and environment sample.</title>
        <authorList>
            <person name="Ohama Y."/>
            <person name="Aoki K."/>
            <person name="Harada S."/>
            <person name="Moriya K."/>
            <person name="Ishii Y."/>
            <person name="Tateda K."/>
        </authorList>
    </citation>
    <scope>NUCLEOTIDE SEQUENCE [LARGE SCALE GENOMIC DNA]</scope>
    <source>
        <strain evidence="2 5">MBTL60-118</strain>
    </source>
</reference>
<dbReference type="Proteomes" id="UP000773469">
    <property type="component" value="Unassembled WGS sequence"/>
</dbReference>